<protein>
    <recommendedName>
        <fullName evidence="3">DUF2797 domain-containing protein</fullName>
    </recommendedName>
</protein>
<dbReference type="OrthoDB" id="9775734at2"/>
<name>A0A220VHV5_9GAMM</name>
<evidence type="ECO:0000313" key="1">
    <source>
        <dbReference type="EMBL" id="ASK79881.1"/>
    </source>
</evidence>
<accession>A0A220VHV5</accession>
<dbReference type="Pfam" id="PF10977">
    <property type="entry name" value="DUF2797"/>
    <property type="match status" value="1"/>
</dbReference>
<dbReference type="InterPro" id="IPR021246">
    <property type="entry name" value="DUF2797"/>
</dbReference>
<organism evidence="1 2">
    <name type="scientific">Paraphotobacterium marinum</name>
    <dbReference type="NCBI Taxonomy" id="1755811"/>
    <lineage>
        <taxon>Bacteria</taxon>
        <taxon>Pseudomonadati</taxon>
        <taxon>Pseudomonadota</taxon>
        <taxon>Gammaproteobacteria</taxon>
        <taxon>Vibrionales</taxon>
        <taxon>Vibrionaceae</taxon>
        <taxon>Paraphotobacterium</taxon>
    </lineage>
</organism>
<evidence type="ECO:0000313" key="2">
    <source>
        <dbReference type="Proteomes" id="UP000242175"/>
    </source>
</evidence>
<dbReference type="KEGG" id="pmai:CF386_10630"/>
<keyword evidence="2" id="KW-1185">Reference proteome</keyword>
<dbReference type="Proteomes" id="UP000242175">
    <property type="component" value="Chromosome small"/>
</dbReference>
<dbReference type="EMBL" id="CP022356">
    <property type="protein sequence ID" value="ASK79881.1"/>
    <property type="molecule type" value="Genomic_DNA"/>
</dbReference>
<reference evidence="1 2" key="1">
    <citation type="journal article" date="2016" name="Int. J. Syst. Evol. Microbiol.">
        <title>Paraphotobacterium marinum gen. nov., sp. nov., a member of the family Vibrionaceae, isolated from surface seawater.</title>
        <authorList>
            <person name="Huang Z."/>
            <person name="Dong C."/>
            <person name="Shao Z."/>
        </authorList>
    </citation>
    <scope>NUCLEOTIDE SEQUENCE [LARGE SCALE GENOMIC DNA]</scope>
    <source>
        <strain evidence="1 2">NSCS20N07D</strain>
    </source>
</reference>
<proteinExistence type="predicted"/>
<dbReference type="AlphaFoldDB" id="A0A220VHV5"/>
<evidence type="ECO:0008006" key="3">
    <source>
        <dbReference type="Google" id="ProtNLM"/>
    </source>
</evidence>
<gene>
    <name evidence="1" type="ORF">CF386_10630</name>
</gene>
<sequence>MPLNDESIDLKQYFDKKIRLSFTGKIFCAKCNRLTKKSYSQGFCFPCMKKLACCDICIVKPELCHYDKGTCREPHWGEKNCMTNHIVYLSNTSGLKVGITRGTQIPTRWVDQGAIQALPIIEVANRQLSGLIEVEISKFISDKTNWRVMLKEEPEKLNLKQISKEIILKIQPKLDELRQSFGDSTIKILSEEIVNLDFPVNQHPKKINSLNFDKTPIIEGVLKGIKGQYLIFDNGVLNIRKFSSYEVNFEELKPSD</sequence>